<feature type="non-terminal residue" evidence="2">
    <location>
        <position position="1"/>
    </location>
</feature>
<accession>A0ABD0PHW5</accession>
<organism evidence="2 3">
    <name type="scientific">Cirrhinus mrigala</name>
    <name type="common">Mrigala</name>
    <dbReference type="NCBI Taxonomy" id="683832"/>
    <lineage>
        <taxon>Eukaryota</taxon>
        <taxon>Metazoa</taxon>
        <taxon>Chordata</taxon>
        <taxon>Craniata</taxon>
        <taxon>Vertebrata</taxon>
        <taxon>Euteleostomi</taxon>
        <taxon>Actinopterygii</taxon>
        <taxon>Neopterygii</taxon>
        <taxon>Teleostei</taxon>
        <taxon>Ostariophysi</taxon>
        <taxon>Cypriniformes</taxon>
        <taxon>Cyprinidae</taxon>
        <taxon>Labeoninae</taxon>
        <taxon>Labeonini</taxon>
        <taxon>Cirrhinus</taxon>
    </lineage>
</organism>
<keyword evidence="3" id="KW-1185">Reference proteome</keyword>
<feature type="region of interest" description="Disordered" evidence="1">
    <location>
        <begin position="16"/>
        <end position="42"/>
    </location>
</feature>
<evidence type="ECO:0000313" key="3">
    <source>
        <dbReference type="Proteomes" id="UP001529510"/>
    </source>
</evidence>
<comment type="caution">
    <text evidence="2">The sequence shown here is derived from an EMBL/GenBank/DDBJ whole genome shotgun (WGS) entry which is preliminary data.</text>
</comment>
<evidence type="ECO:0000256" key="1">
    <source>
        <dbReference type="SAM" id="MobiDB-lite"/>
    </source>
</evidence>
<sequence length="85" mass="9368">ELTPVRRDLVNAPGVRLARGEPHSPNIPGGSSASSENVAQMRRDRSDLHAMEMPACVSVSVETEIKRRARFSSGTLDCFEMLETR</sequence>
<reference evidence="2 3" key="1">
    <citation type="submission" date="2024-05" db="EMBL/GenBank/DDBJ databases">
        <title>Genome sequencing and assembly of Indian major carp, Cirrhinus mrigala (Hamilton, 1822).</title>
        <authorList>
            <person name="Mohindra V."/>
            <person name="Chowdhury L.M."/>
            <person name="Lal K."/>
            <person name="Jena J.K."/>
        </authorList>
    </citation>
    <scope>NUCLEOTIDE SEQUENCE [LARGE SCALE GENOMIC DNA]</scope>
    <source>
        <strain evidence="2">CM1030</strain>
        <tissue evidence="2">Blood</tissue>
    </source>
</reference>
<proteinExistence type="predicted"/>
<dbReference type="Proteomes" id="UP001529510">
    <property type="component" value="Unassembled WGS sequence"/>
</dbReference>
<protein>
    <submittedName>
        <fullName evidence="2">Uncharacterized protein</fullName>
    </submittedName>
</protein>
<evidence type="ECO:0000313" key="2">
    <source>
        <dbReference type="EMBL" id="KAL0173345.1"/>
    </source>
</evidence>
<dbReference type="AlphaFoldDB" id="A0ABD0PHW5"/>
<dbReference type="EMBL" id="JAMKFB020000016">
    <property type="protein sequence ID" value="KAL0173345.1"/>
    <property type="molecule type" value="Genomic_DNA"/>
</dbReference>
<name>A0ABD0PHW5_CIRMR</name>
<gene>
    <name evidence="2" type="ORF">M9458_033656</name>
</gene>
<feature type="compositionally biased region" description="Polar residues" evidence="1">
    <location>
        <begin position="29"/>
        <end position="38"/>
    </location>
</feature>